<dbReference type="AlphaFoldDB" id="B0DE54"/>
<reference evidence="2 3" key="1">
    <citation type="journal article" date="2008" name="Nature">
        <title>The genome of Laccaria bicolor provides insights into mycorrhizal symbiosis.</title>
        <authorList>
            <person name="Martin F."/>
            <person name="Aerts A."/>
            <person name="Ahren D."/>
            <person name="Brun A."/>
            <person name="Danchin E.G.J."/>
            <person name="Duchaussoy F."/>
            <person name="Gibon J."/>
            <person name="Kohler A."/>
            <person name="Lindquist E."/>
            <person name="Pereda V."/>
            <person name="Salamov A."/>
            <person name="Shapiro H.J."/>
            <person name="Wuyts J."/>
            <person name="Blaudez D."/>
            <person name="Buee M."/>
            <person name="Brokstein P."/>
            <person name="Canbaeck B."/>
            <person name="Cohen D."/>
            <person name="Courty P.E."/>
            <person name="Coutinho P.M."/>
            <person name="Delaruelle C."/>
            <person name="Detter J.C."/>
            <person name="Deveau A."/>
            <person name="DiFazio S."/>
            <person name="Duplessis S."/>
            <person name="Fraissinet-Tachet L."/>
            <person name="Lucic E."/>
            <person name="Frey-Klett P."/>
            <person name="Fourrey C."/>
            <person name="Feussner I."/>
            <person name="Gay G."/>
            <person name="Grimwood J."/>
            <person name="Hoegger P.J."/>
            <person name="Jain P."/>
            <person name="Kilaru S."/>
            <person name="Labbe J."/>
            <person name="Lin Y.C."/>
            <person name="Legue V."/>
            <person name="Le Tacon F."/>
            <person name="Marmeisse R."/>
            <person name="Melayah D."/>
            <person name="Montanini B."/>
            <person name="Muratet M."/>
            <person name="Nehls U."/>
            <person name="Niculita-Hirzel H."/>
            <person name="Oudot-Le Secq M.P."/>
            <person name="Peter M."/>
            <person name="Quesneville H."/>
            <person name="Rajashekar B."/>
            <person name="Reich M."/>
            <person name="Rouhier N."/>
            <person name="Schmutz J."/>
            <person name="Yin T."/>
            <person name="Chalot M."/>
            <person name="Henrissat B."/>
            <person name="Kuees U."/>
            <person name="Lucas S."/>
            <person name="Van de Peer Y."/>
            <person name="Podila G.K."/>
            <person name="Polle A."/>
            <person name="Pukkila P.J."/>
            <person name="Richardson P.M."/>
            <person name="Rouze P."/>
            <person name="Sanders I.R."/>
            <person name="Stajich J.E."/>
            <person name="Tunlid A."/>
            <person name="Tuskan G."/>
            <person name="Grigoriev I.V."/>
        </authorList>
    </citation>
    <scope>NUCLEOTIDE SEQUENCE [LARGE SCALE GENOMIC DNA]</scope>
    <source>
        <strain evidence="3">S238N-H82 / ATCC MYA-4686</strain>
    </source>
</reference>
<evidence type="ECO:0000313" key="2">
    <source>
        <dbReference type="EMBL" id="EDR07329.1"/>
    </source>
</evidence>
<dbReference type="HOGENOM" id="CLU_2671482_0_0_1"/>
<dbReference type="Proteomes" id="UP000001194">
    <property type="component" value="Unassembled WGS sequence"/>
</dbReference>
<evidence type="ECO:0000256" key="1">
    <source>
        <dbReference type="SAM" id="MobiDB-lite"/>
    </source>
</evidence>
<protein>
    <submittedName>
        <fullName evidence="2">Predicted protein</fullName>
    </submittedName>
</protein>
<name>B0DE54_LACBS</name>
<dbReference type="KEGG" id="lbc:LACBIDRAFT_299135"/>
<feature type="region of interest" description="Disordered" evidence="1">
    <location>
        <begin position="1"/>
        <end position="30"/>
    </location>
</feature>
<dbReference type="RefSeq" id="XP_001882260.1">
    <property type="nucleotide sequence ID" value="XM_001882225.1"/>
</dbReference>
<evidence type="ECO:0000313" key="3">
    <source>
        <dbReference type="Proteomes" id="UP000001194"/>
    </source>
</evidence>
<organism evidence="3">
    <name type="scientific">Laccaria bicolor (strain S238N-H82 / ATCC MYA-4686)</name>
    <name type="common">Bicoloured deceiver</name>
    <name type="synonym">Laccaria laccata var. bicolor</name>
    <dbReference type="NCBI Taxonomy" id="486041"/>
    <lineage>
        <taxon>Eukaryota</taxon>
        <taxon>Fungi</taxon>
        <taxon>Dikarya</taxon>
        <taxon>Basidiomycota</taxon>
        <taxon>Agaricomycotina</taxon>
        <taxon>Agaricomycetes</taxon>
        <taxon>Agaricomycetidae</taxon>
        <taxon>Agaricales</taxon>
        <taxon>Agaricineae</taxon>
        <taxon>Hydnangiaceae</taxon>
        <taxon>Laccaria</taxon>
    </lineage>
</organism>
<dbReference type="EMBL" id="DS547105">
    <property type="protein sequence ID" value="EDR07329.1"/>
    <property type="molecule type" value="Genomic_DNA"/>
</dbReference>
<accession>B0DE54</accession>
<sequence length="75" mass="7985">MTTVTTPLNEGDLKVRTTNNPLNPPPLRLPGSSRAIASPFILYNMTIPLPTFWTLMWGGGAGTPALVLPPIETVG</sequence>
<proteinExistence type="predicted"/>
<dbReference type="GeneID" id="6077816"/>
<gene>
    <name evidence="2" type="ORF">LACBIDRAFT_299135</name>
</gene>
<dbReference type="InParanoid" id="B0DE54"/>
<keyword evidence="3" id="KW-1185">Reference proteome</keyword>